<dbReference type="RefSeq" id="YP_010095028.1">
    <property type="nucleotide sequence ID" value="NC_055743.1"/>
</dbReference>
<dbReference type="Proteomes" id="UP000246316">
    <property type="component" value="Segment"/>
</dbReference>
<keyword evidence="1" id="KW-0472">Membrane</keyword>
<keyword evidence="1" id="KW-0812">Transmembrane</keyword>
<evidence type="ECO:0000313" key="3">
    <source>
        <dbReference type="Proteomes" id="UP000246316"/>
    </source>
</evidence>
<evidence type="ECO:0000313" key="2">
    <source>
        <dbReference type="EMBL" id="AWD90520.1"/>
    </source>
</evidence>
<feature type="transmembrane region" description="Helical" evidence="1">
    <location>
        <begin position="35"/>
        <end position="55"/>
    </location>
</feature>
<proteinExistence type="predicted"/>
<organism evidence="2 3">
    <name type="scientific">Erwinia phage Cronus</name>
    <dbReference type="NCBI Taxonomy" id="2163633"/>
    <lineage>
        <taxon>Viruses</taxon>
        <taxon>Duplodnaviria</taxon>
        <taxon>Heunggongvirae</taxon>
        <taxon>Uroviricota</taxon>
        <taxon>Caudoviricetes</taxon>
        <taxon>Pantevenvirales</taxon>
        <taxon>Straboviridae</taxon>
        <taxon>Tevenvirinae</taxon>
        <taxon>Risoevirus</taxon>
        <taxon>Risoevirus cronus</taxon>
        <taxon>Roskildevirus cronus</taxon>
    </lineage>
</organism>
<name>A0A2S1GMC2_9CAUD</name>
<protein>
    <submittedName>
        <fullName evidence="2">Uncharacterized protein</fullName>
    </submittedName>
</protein>
<feature type="transmembrane region" description="Helical" evidence="1">
    <location>
        <begin position="5"/>
        <end position="23"/>
    </location>
</feature>
<reference evidence="2" key="1">
    <citation type="submission" date="2018-03" db="EMBL/GenBank/DDBJ databases">
        <title>Phage therapy in agriculture - a green tech approach to combat plant pathogenic bacteria.</title>
        <authorList>
            <person name="Carstens A.B."/>
            <person name="Djurhuus A.M."/>
            <person name="Hansen L.H."/>
        </authorList>
    </citation>
    <scope>NUCLEOTIDE SEQUENCE [LARGE SCALE GENOMIC DNA]</scope>
</reference>
<keyword evidence="3" id="KW-1185">Reference proteome</keyword>
<dbReference type="EMBL" id="MH059636">
    <property type="protein sequence ID" value="AWD90520.1"/>
    <property type="molecule type" value="Genomic_DNA"/>
</dbReference>
<dbReference type="GeneID" id="65112662"/>
<accession>A0A2S1GMC2</accession>
<keyword evidence="1" id="KW-1133">Transmembrane helix</keyword>
<dbReference type="KEGG" id="vg:65112662"/>
<evidence type="ECO:0000256" key="1">
    <source>
        <dbReference type="SAM" id="Phobius"/>
    </source>
</evidence>
<sequence length="89" mass="10336">MILLIALVVIVYLIVGYLITLKALKDNSVNDASDFWFITCFWLPVMVAWMLSYIVRGVLYTPVRIANWHMNKFKPKSKIKISPQPPRKP</sequence>